<keyword evidence="5 7" id="KW-0687">Ribonucleoprotein</keyword>
<comment type="function">
    <text evidence="7">Involved in nucleolar processing of pre-18S ribosomal RNA.</text>
</comment>
<feature type="region of interest" description="Disordered" evidence="8">
    <location>
        <begin position="379"/>
        <end position="399"/>
    </location>
</feature>
<dbReference type="GO" id="GO:0006364">
    <property type="term" value="P:rRNA processing"/>
    <property type="evidence" value="ECO:0007669"/>
    <property type="project" value="UniProtKB-KW"/>
</dbReference>
<dbReference type="InterPro" id="IPR012173">
    <property type="entry name" value="Mpp10"/>
</dbReference>
<dbReference type="Pfam" id="PF04006">
    <property type="entry name" value="Mpp10"/>
    <property type="match status" value="1"/>
</dbReference>
<feature type="compositionally biased region" description="Acidic residues" evidence="8">
    <location>
        <begin position="226"/>
        <end position="269"/>
    </location>
</feature>
<dbReference type="AlphaFoldDB" id="A0A9P6QRT2"/>
<comment type="subcellular location">
    <subcellularLocation>
        <location evidence="1 7">Nucleus</location>
        <location evidence="1 7">Nucleolus</location>
    </subcellularLocation>
</comment>
<comment type="similarity">
    <text evidence="6 7">Belongs to the MPP10 family.</text>
</comment>
<dbReference type="Proteomes" id="UP000823405">
    <property type="component" value="Unassembled WGS sequence"/>
</dbReference>
<evidence type="ECO:0000256" key="7">
    <source>
        <dbReference type="PIRNR" id="PIRNR017300"/>
    </source>
</evidence>
<feature type="compositionally biased region" description="Acidic residues" evidence="8">
    <location>
        <begin position="313"/>
        <end position="331"/>
    </location>
</feature>
<dbReference type="PANTHER" id="PTHR17039">
    <property type="entry name" value="U3 SMALL NUCLEOLAR RIBONUCLEOPROTEIN PROTEIN MPP10"/>
    <property type="match status" value="1"/>
</dbReference>
<protein>
    <recommendedName>
        <fullName evidence="7">U3 small nucleolar ribonucleoprotein protein MPP10</fullName>
    </recommendedName>
</protein>
<dbReference type="PANTHER" id="PTHR17039:SF0">
    <property type="entry name" value="U3 SMALL NUCLEOLAR RIBONUCLEOPROTEIN PROTEIN MPP10"/>
    <property type="match status" value="1"/>
</dbReference>
<evidence type="ECO:0000256" key="6">
    <source>
        <dbReference type="ARBA" id="ARBA00029455"/>
    </source>
</evidence>
<evidence type="ECO:0000256" key="1">
    <source>
        <dbReference type="ARBA" id="ARBA00004604"/>
    </source>
</evidence>
<dbReference type="GO" id="GO:0032040">
    <property type="term" value="C:small-subunit processome"/>
    <property type="evidence" value="ECO:0007669"/>
    <property type="project" value="TreeGrafter"/>
</dbReference>
<gene>
    <name evidence="9" type="ORF">BGZ97_007776</name>
</gene>
<dbReference type="GO" id="GO:0034457">
    <property type="term" value="C:Mpp10 complex"/>
    <property type="evidence" value="ECO:0007669"/>
    <property type="project" value="UniProtKB-UniRule"/>
</dbReference>
<evidence type="ECO:0000256" key="4">
    <source>
        <dbReference type="ARBA" id="ARBA00023242"/>
    </source>
</evidence>
<feature type="region of interest" description="Disordered" evidence="8">
    <location>
        <begin position="288"/>
        <end position="331"/>
    </location>
</feature>
<dbReference type="GO" id="GO:0005732">
    <property type="term" value="C:sno(s)RNA-containing ribonucleoprotein complex"/>
    <property type="evidence" value="ECO:0007669"/>
    <property type="project" value="UniProtKB-UniRule"/>
</dbReference>
<dbReference type="PIRSF" id="PIRSF017300">
    <property type="entry name" value="snoRNP_Mpp10"/>
    <property type="match status" value="1"/>
</dbReference>
<feature type="compositionally biased region" description="Basic and acidic residues" evidence="8">
    <location>
        <begin position="665"/>
        <end position="674"/>
    </location>
</feature>
<name>A0A9P6QRT2_9FUNG</name>
<feature type="compositionally biased region" description="Basic and acidic residues" evidence="8">
    <location>
        <begin position="568"/>
        <end position="578"/>
    </location>
</feature>
<comment type="caution">
    <text evidence="9">The sequence shown here is derived from an EMBL/GenBank/DDBJ whole genome shotgun (WGS) entry which is preliminary data.</text>
</comment>
<feature type="compositionally biased region" description="Acidic residues" evidence="8">
    <location>
        <begin position="112"/>
        <end position="196"/>
    </location>
</feature>
<organism evidence="9 10">
    <name type="scientific">Linnemannia gamsii</name>
    <dbReference type="NCBI Taxonomy" id="64522"/>
    <lineage>
        <taxon>Eukaryota</taxon>
        <taxon>Fungi</taxon>
        <taxon>Fungi incertae sedis</taxon>
        <taxon>Mucoromycota</taxon>
        <taxon>Mortierellomycotina</taxon>
        <taxon>Mortierellomycetes</taxon>
        <taxon>Mortierellales</taxon>
        <taxon>Mortierellaceae</taxon>
        <taxon>Linnemannia</taxon>
    </lineage>
</organism>
<dbReference type="OrthoDB" id="445326at2759"/>
<evidence type="ECO:0000256" key="3">
    <source>
        <dbReference type="ARBA" id="ARBA00022552"/>
    </source>
</evidence>
<accession>A0A9P6QRT2</accession>
<feature type="region of interest" description="Disordered" evidence="8">
    <location>
        <begin position="109"/>
        <end position="275"/>
    </location>
</feature>
<evidence type="ECO:0000313" key="9">
    <source>
        <dbReference type="EMBL" id="KAG0285501.1"/>
    </source>
</evidence>
<feature type="region of interest" description="Disordered" evidence="8">
    <location>
        <begin position="567"/>
        <end position="674"/>
    </location>
</feature>
<proteinExistence type="inferred from homology"/>
<evidence type="ECO:0000256" key="2">
    <source>
        <dbReference type="ARBA" id="ARBA00022517"/>
    </source>
</evidence>
<sequence>MAAEKSMPDEVMLQSFNEEVLDKPEVFLTRNEASAEQAKSVTKYLYDLGKSTETGSLKGQGSMLEELFVDGFDNDQIWEEIHMQNTPFLAYLKAEIKNLKFTKKAGTQLSGDLEDEDEEAEGEEDEADMSLGLDEDDMGLEMDDTEGFSGEDDLEEGAGSEGFDDEEDLEEDIEEEEDNENDEEEEEEEEELDDLDLPVKKKSRTSEVDDDFFNLDEFNAMTEKQEQDELDEKEPDEDEEEIDYFADPDLIDSGDDDFDDEDMEENENEVDAHDVAYKDFFAPVAIGKTNRPMPKRRPEQEDNFFGKKSNKEGEDEDMEMMDAEEEENDEAAELNELGDRVSNLFGLDEEEAETQNLSKHEQMQRKMKEQIEALEQENVAAKDWTKKGEASSSDRPLNSLLEEDLEFETVAKPIPVITAESTQTLEDMIKERILAGNWNDVVRKAAPNNKAFNPSSRVEISDEKSKKSLAELYEDDYVRQTSTAGPVMSEREAALEKKHEEITGLWQELCVKLDSLSNWHYTPKPVKAELTVVTNAPAISMEEAIPVGVADAAMLAPEEIYSAGKAPVKGDTELEQAERKRKRSAAKRAKKAENKERAQKEAERAAEREAKDRRLGRQVGDKGNAKTIVRDKMDAVKNLSGQKGISFIDRDGNKRSSIKGGPNAEADKSAKLKL</sequence>
<keyword evidence="3 7" id="KW-0698">rRNA processing</keyword>
<keyword evidence="4 7" id="KW-0539">Nucleus</keyword>
<evidence type="ECO:0000256" key="8">
    <source>
        <dbReference type="SAM" id="MobiDB-lite"/>
    </source>
</evidence>
<feature type="compositionally biased region" description="Basic residues" evidence="8">
    <location>
        <begin position="579"/>
        <end position="590"/>
    </location>
</feature>
<evidence type="ECO:0000256" key="5">
    <source>
        <dbReference type="ARBA" id="ARBA00023274"/>
    </source>
</evidence>
<feature type="compositionally biased region" description="Basic and acidic residues" evidence="8">
    <location>
        <begin position="591"/>
        <end position="635"/>
    </location>
</feature>
<dbReference type="EMBL" id="JAAAIN010003486">
    <property type="protein sequence ID" value="KAG0285501.1"/>
    <property type="molecule type" value="Genomic_DNA"/>
</dbReference>
<reference evidence="9" key="1">
    <citation type="journal article" date="2020" name="Fungal Divers.">
        <title>Resolving the Mortierellaceae phylogeny through synthesis of multi-gene phylogenetics and phylogenomics.</title>
        <authorList>
            <person name="Vandepol N."/>
            <person name="Liber J."/>
            <person name="Desiro A."/>
            <person name="Na H."/>
            <person name="Kennedy M."/>
            <person name="Barry K."/>
            <person name="Grigoriev I.V."/>
            <person name="Miller A.N."/>
            <person name="O'Donnell K."/>
            <person name="Stajich J.E."/>
            <person name="Bonito G."/>
        </authorList>
    </citation>
    <scope>NUCLEOTIDE SEQUENCE</scope>
    <source>
        <strain evidence="9">NVP60</strain>
    </source>
</reference>
<keyword evidence="2 7" id="KW-0690">Ribosome biogenesis</keyword>
<keyword evidence="10" id="KW-1185">Reference proteome</keyword>
<evidence type="ECO:0000313" key="10">
    <source>
        <dbReference type="Proteomes" id="UP000823405"/>
    </source>
</evidence>